<dbReference type="STRING" id="857340.A0A086T470"/>
<proteinExistence type="predicted"/>
<feature type="region of interest" description="Disordered" evidence="1">
    <location>
        <begin position="126"/>
        <end position="187"/>
    </location>
</feature>
<evidence type="ECO:0000313" key="4">
    <source>
        <dbReference type="Proteomes" id="UP000029964"/>
    </source>
</evidence>
<evidence type="ECO:0000256" key="1">
    <source>
        <dbReference type="SAM" id="MobiDB-lite"/>
    </source>
</evidence>
<feature type="compositionally biased region" description="Low complexity" evidence="1">
    <location>
        <begin position="178"/>
        <end position="187"/>
    </location>
</feature>
<feature type="signal peptide" evidence="2">
    <location>
        <begin position="1"/>
        <end position="19"/>
    </location>
</feature>
<evidence type="ECO:0000256" key="2">
    <source>
        <dbReference type="SAM" id="SignalP"/>
    </source>
</evidence>
<feature type="chain" id="PRO_5001815330" evidence="2">
    <location>
        <begin position="20"/>
        <end position="214"/>
    </location>
</feature>
<dbReference type="OrthoDB" id="3942074at2759"/>
<protein>
    <submittedName>
        <fullName evidence="3">Uncharacterized protein</fullName>
    </submittedName>
</protein>
<evidence type="ECO:0000313" key="3">
    <source>
        <dbReference type="EMBL" id="KFH44152.1"/>
    </source>
</evidence>
<keyword evidence="4" id="KW-1185">Reference proteome</keyword>
<organism evidence="3 4">
    <name type="scientific">Hapsidospora chrysogenum (strain ATCC 11550 / CBS 779.69 / DSM 880 / IAM 14645 / JCM 23072 / IMI 49137)</name>
    <name type="common">Acremonium chrysogenum</name>
    <dbReference type="NCBI Taxonomy" id="857340"/>
    <lineage>
        <taxon>Eukaryota</taxon>
        <taxon>Fungi</taxon>
        <taxon>Dikarya</taxon>
        <taxon>Ascomycota</taxon>
        <taxon>Pezizomycotina</taxon>
        <taxon>Sordariomycetes</taxon>
        <taxon>Hypocreomycetidae</taxon>
        <taxon>Hypocreales</taxon>
        <taxon>Bionectriaceae</taxon>
        <taxon>Hapsidospora</taxon>
    </lineage>
</organism>
<dbReference type="HOGENOM" id="CLU_086099_0_1_1"/>
<dbReference type="EMBL" id="JPKY01000054">
    <property type="protein sequence ID" value="KFH44152.1"/>
    <property type="molecule type" value="Genomic_DNA"/>
</dbReference>
<dbReference type="AlphaFoldDB" id="A0A086T470"/>
<name>A0A086T470_HAPC1</name>
<reference evidence="4" key="1">
    <citation type="journal article" date="2014" name="Genome Announc.">
        <title>Genome sequence and annotation of Acremonium chrysogenum, producer of the beta-lactam antibiotic cephalosporin C.</title>
        <authorList>
            <person name="Terfehr D."/>
            <person name="Dahlmann T.A."/>
            <person name="Specht T."/>
            <person name="Zadra I."/>
            <person name="Kuernsteiner H."/>
            <person name="Kueck U."/>
        </authorList>
    </citation>
    <scope>NUCLEOTIDE SEQUENCE [LARGE SCALE GENOMIC DNA]</scope>
    <source>
        <strain evidence="4">ATCC 11550 / CBS 779.69 / DSM 880 / IAM 14645 / JCM 23072 / IMI 49137</strain>
    </source>
</reference>
<feature type="compositionally biased region" description="Acidic residues" evidence="1">
    <location>
        <begin position="161"/>
        <end position="177"/>
    </location>
</feature>
<gene>
    <name evidence="3" type="ORF">ACRE_050900</name>
</gene>
<dbReference type="Proteomes" id="UP000029964">
    <property type="component" value="Unassembled WGS sequence"/>
</dbReference>
<accession>A0A086T470</accession>
<comment type="caution">
    <text evidence="3">The sequence shown here is derived from an EMBL/GenBank/DDBJ whole genome shotgun (WGS) entry which is preliminary data.</text>
</comment>
<keyword evidence="2" id="KW-0732">Signal</keyword>
<sequence>MPVKALITILLTAPALTLGRTNYEGCTSIEGTYTPTWSGPEPWRTRFYYVPDTFEVCSRLDCGGGRAPPKYTVPGCPSYEGTSTYSPMYLELTTVEAVRGGGMTVEGVLRTGSPGDDGVVVTEVTTTTTTTTTGAPKLTASPSQGGDGDGDERSTVAGSDDGVEEEEGRTMTADDESAASTTTTPAADNRAAVPTVRAALWGCLVAGAAIMAVI</sequence>